<dbReference type="Pfam" id="PF20057">
    <property type="entry name" value="DUF6456"/>
    <property type="match status" value="1"/>
</dbReference>
<keyword evidence="3" id="KW-1185">Reference proteome</keyword>
<comment type="caution">
    <text evidence="2">The sequence shown here is derived from an EMBL/GenBank/DDBJ whole genome shotgun (WGS) entry which is preliminary data.</text>
</comment>
<evidence type="ECO:0000313" key="3">
    <source>
        <dbReference type="Proteomes" id="UP000295097"/>
    </source>
</evidence>
<name>A0A4R3NME3_9HYPH</name>
<accession>A0A4R3NME3</accession>
<evidence type="ECO:0000313" key="2">
    <source>
        <dbReference type="EMBL" id="TCT35490.1"/>
    </source>
</evidence>
<dbReference type="Proteomes" id="UP000295097">
    <property type="component" value="Unassembled WGS sequence"/>
</dbReference>
<protein>
    <recommendedName>
        <fullName evidence="1">DUF6456 domain-containing protein</fullName>
    </recommendedName>
</protein>
<feature type="domain" description="DUF6456" evidence="1">
    <location>
        <begin position="14"/>
        <end position="144"/>
    </location>
</feature>
<dbReference type="InterPro" id="IPR045599">
    <property type="entry name" value="DUF6456"/>
</dbReference>
<sequence>MREINSVSAVKHGEKSPLMQLSRLKDRNGSLFLTCQAVEAGARIARDFDRAQMQPNISASLMPRLETRTGGVSGGDNLSDIALDARRRVRHALKAIGPELADVVLDFCCFEKGLEQIERERQWPVRSAKVMVRTALQALARHYAPPNITGGIRHWGDDGYRPDLSALFRDER</sequence>
<organism evidence="2 3">
    <name type="scientific">Martelella mediterranea</name>
    <dbReference type="NCBI Taxonomy" id="293089"/>
    <lineage>
        <taxon>Bacteria</taxon>
        <taxon>Pseudomonadati</taxon>
        <taxon>Pseudomonadota</taxon>
        <taxon>Alphaproteobacteria</taxon>
        <taxon>Hyphomicrobiales</taxon>
        <taxon>Aurantimonadaceae</taxon>
        <taxon>Martelella</taxon>
    </lineage>
</organism>
<evidence type="ECO:0000259" key="1">
    <source>
        <dbReference type="Pfam" id="PF20057"/>
    </source>
</evidence>
<reference evidence="2 3" key="1">
    <citation type="submission" date="2019-03" db="EMBL/GenBank/DDBJ databases">
        <title>Freshwater and sediment microbial communities from various areas in North America, analyzing microbe dynamics in response to fracking.</title>
        <authorList>
            <person name="Lamendella R."/>
        </authorList>
    </citation>
    <scope>NUCLEOTIDE SEQUENCE [LARGE SCALE GENOMIC DNA]</scope>
    <source>
        <strain evidence="2 3">175.2</strain>
    </source>
</reference>
<dbReference type="AlphaFoldDB" id="A0A4R3NME3"/>
<dbReference type="EMBL" id="SMAR01000025">
    <property type="protein sequence ID" value="TCT35490.1"/>
    <property type="molecule type" value="Genomic_DNA"/>
</dbReference>
<gene>
    <name evidence="2" type="ORF">EDC90_102516</name>
</gene>
<dbReference type="OrthoDB" id="7476630at2"/>
<proteinExistence type="predicted"/>